<dbReference type="RefSeq" id="WP_358129386.1">
    <property type="nucleotide sequence ID" value="NZ_JBFALK010000001.1"/>
</dbReference>
<evidence type="ECO:0000256" key="1">
    <source>
        <dbReference type="ARBA" id="ARBA00023015"/>
    </source>
</evidence>
<evidence type="ECO:0000256" key="5">
    <source>
        <dbReference type="SAM" id="MobiDB-lite"/>
    </source>
</evidence>
<dbReference type="PANTHER" id="PTHR30055">
    <property type="entry name" value="HTH-TYPE TRANSCRIPTIONAL REGULATOR RUTR"/>
    <property type="match status" value="1"/>
</dbReference>
<evidence type="ECO:0000256" key="2">
    <source>
        <dbReference type="ARBA" id="ARBA00023125"/>
    </source>
</evidence>
<keyword evidence="2 4" id="KW-0238">DNA-binding</keyword>
<evidence type="ECO:0000313" key="7">
    <source>
        <dbReference type="EMBL" id="MEV0967551.1"/>
    </source>
</evidence>
<gene>
    <name evidence="7" type="ORF">AB0I59_02860</name>
</gene>
<keyword evidence="3" id="KW-0804">Transcription</keyword>
<dbReference type="EMBL" id="JBFALK010000001">
    <property type="protein sequence ID" value="MEV0967551.1"/>
    <property type="molecule type" value="Genomic_DNA"/>
</dbReference>
<dbReference type="PANTHER" id="PTHR30055:SF234">
    <property type="entry name" value="HTH-TYPE TRANSCRIPTIONAL REGULATOR BETI"/>
    <property type="match status" value="1"/>
</dbReference>
<dbReference type="Pfam" id="PF00440">
    <property type="entry name" value="TetR_N"/>
    <property type="match status" value="1"/>
</dbReference>
<dbReference type="SUPFAM" id="SSF48498">
    <property type="entry name" value="Tetracyclin repressor-like, C-terminal domain"/>
    <property type="match status" value="1"/>
</dbReference>
<protein>
    <submittedName>
        <fullName evidence="7">TetR/AcrR family transcriptional regulator</fullName>
    </submittedName>
</protein>
<dbReference type="InterPro" id="IPR001647">
    <property type="entry name" value="HTH_TetR"/>
</dbReference>
<accession>A0ABV3G7F0</accession>
<evidence type="ECO:0000256" key="4">
    <source>
        <dbReference type="PROSITE-ProRule" id="PRU00335"/>
    </source>
</evidence>
<dbReference type="Proteomes" id="UP001551675">
    <property type="component" value="Unassembled WGS sequence"/>
</dbReference>
<dbReference type="SUPFAM" id="SSF46689">
    <property type="entry name" value="Homeodomain-like"/>
    <property type="match status" value="1"/>
</dbReference>
<reference evidence="7 8" key="1">
    <citation type="submission" date="2024-06" db="EMBL/GenBank/DDBJ databases">
        <title>The Natural Products Discovery Center: Release of the First 8490 Sequenced Strains for Exploring Actinobacteria Biosynthetic Diversity.</title>
        <authorList>
            <person name="Kalkreuter E."/>
            <person name="Kautsar S.A."/>
            <person name="Yang D."/>
            <person name="Bader C.D."/>
            <person name="Teijaro C.N."/>
            <person name="Fluegel L."/>
            <person name="Davis C.M."/>
            <person name="Simpson J.R."/>
            <person name="Lauterbach L."/>
            <person name="Steele A.D."/>
            <person name="Gui C."/>
            <person name="Meng S."/>
            <person name="Li G."/>
            <person name="Viehrig K."/>
            <person name="Ye F."/>
            <person name="Su P."/>
            <person name="Kiefer A.F."/>
            <person name="Nichols A."/>
            <person name="Cepeda A.J."/>
            <person name="Yan W."/>
            <person name="Fan B."/>
            <person name="Jiang Y."/>
            <person name="Adhikari A."/>
            <person name="Zheng C.-J."/>
            <person name="Schuster L."/>
            <person name="Cowan T.M."/>
            <person name="Smanski M.J."/>
            <person name="Chevrette M.G."/>
            <person name="De Carvalho L.P.S."/>
            <person name="Shen B."/>
        </authorList>
    </citation>
    <scope>NUCLEOTIDE SEQUENCE [LARGE SCALE GENOMIC DNA]</scope>
    <source>
        <strain evidence="7 8">NPDC050100</strain>
    </source>
</reference>
<evidence type="ECO:0000256" key="3">
    <source>
        <dbReference type="ARBA" id="ARBA00023163"/>
    </source>
</evidence>
<name>A0ABV3G7F0_MICGL</name>
<feature type="region of interest" description="Disordered" evidence="5">
    <location>
        <begin position="1"/>
        <end position="29"/>
    </location>
</feature>
<organism evidence="7 8">
    <name type="scientific">Microtetraspora glauca</name>
    <dbReference type="NCBI Taxonomy" id="1996"/>
    <lineage>
        <taxon>Bacteria</taxon>
        <taxon>Bacillati</taxon>
        <taxon>Actinomycetota</taxon>
        <taxon>Actinomycetes</taxon>
        <taxon>Streptosporangiales</taxon>
        <taxon>Streptosporangiaceae</taxon>
        <taxon>Microtetraspora</taxon>
    </lineage>
</organism>
<evidence type="ECO:0000313" key="8">
    <source>
        <dbReference type="Proteomes" id="UP001551675"/>
    </source>
</evidence>
<dbReference type="Gene3D" id="1.10.357.10">
    <property type="entry name" value="Tetracycline Repressor, domain 2"/>
    <property type="match status" value="1"/>
</dbReference>
<sequence length="207" mass="22415">MSATRQPVSEEPEPDPRKPEARESGTRGRTRRAILGAAASVLARDRAATLADIAEAAQVGRSTLHRYFPDRQELLNATVVDSFHVVEQSVAAAAIDQGPPLEAMRRLITAMVDVGDRLAFLFGDPRVLEEFSACFEPDLSVPTAISLIERGQAEGVFDPQVSAEWIQQMLYAVTYTGWEAAAKGLLPRHGVASTVIRTFENGVTAQG</sequence>
<proteinExistence type="predicted"/>
<feature type="domain" description="HTH tetR-type" evidence="6">
    <location>
        <begin position="28"/>
        <end position="86"/>
    </location>
</feature>
<dbReference type="InterPro" id="IPR036271">
    <property type="entry name" value="Tet_transcr_reg_TetR-rel_C_sf"/>
</dbReference>
<dbReference type="PROSITE" id="PS50977">
    <property type="entry name" value="HTH_TETR_2"/>
    <property type="match status" value="1"/>
</dbReference>
<dbReference type="InterPro" id="IPR009057">
    <property type="entry name" value="Homeodomain-like_sf"/>
</dbReference>
<feature type="compositionally biased region" description="Basic and acidic residues" evidence="5">
    <location>
        <begin position="14"/>
        <end position="26"/>
    </location>
</feature>
<dbReference type="InterPro" id="IPR050109">
    <property type="entry name" value="HTH-type_TetR-like_transc_reg"/>
</dbReference>
<comment type="caution">
    <text evidence="7">The sequence shown here is derived from an EMBL/GenBank/DDBJ whole genome shotgun (WGS) entry which is preliminary data.</text>
</comment>
<keyword evidence="8" id="KW-1185">Reference proteome</keyword>
<evidence type="ECO:0000259" key="6">
    <source>
        <dbReference type="PROSITE" id="PS50977"/>
    </source>
</evidence>
<feature type="DNA-binding region" description="H-T-H motif" evidence="4">
    <location>
        <begin position="49"/>
        <end position="68"/>
    </location>
</feature>
<keyword evidence="1" id="KW-0805">Transcription regulation</keyword>